<dbReference type="KEGG" id="rsi:Runsl_5658"/>
<evidence type="ECO:0000313" key="1">
    <source>
        <dbReference type="EMBL" id="AEI51947.1"/>
    </source>
</evidence>
<accession>A0A7U3ZRB8</accession>
<proteinExistence type="predicted"/>
<keyword evidence="1" id="KW-0614">Plasmid</keyword>
<dbReference type="RefSeq" id="WP_013921618.1">
    <property type="nucleotide sequence ID" value="NC_015693.1"/>
</dbReference>
<dbReference type="EMBL" id="CP002860">
    <property type="protein sequence ID" value="AEI51947.1"/>
    <property type="molecule type" value="Genomic_DNA"/>
</dbReference>
<keyword evidence="2" id="KW-1185">Reference proteome</keyword>
<geneLocation type="plasmid" evidence="1 2">
    <name>pRUNSL01</name>
</geneLocation>
<name>A0A7U3ZRB8_RUNSL</name>
<dbReference type="AlphaFoldDB" id="A0A7U3ZRB8"/>
<reference evidence="2" key="1">
    <citation type="submission" date="2011-06" db="EMBL/GenBank/DDBJ databases">
        <title>The complete genome of plasmid 1 of Runella slithyformis DSM 19594.</title>
        <authorList>
            <consortium name="US DOE Joint Genome Institute (JGI-PGF)"/>
            <person name="Lucas S."/>
            <person name="Han J."/>
            <person name="Lapidus A."/>
            <person name="Bruce D."/>
            <person name="Goodwin L."/>
            <person name="Pitluck S."/>
            <person name="Peters L."/>
            <person name="Kyrpides N."/>
            <person name="Mavromatis K."/>
            <person name="Ivanova N."/>
            <person name="Ovchinnikova G."/>
            <person name="Zhang X."/>
            <person name="Misra M."/>
            <person name="Detter J.C."/>
            <person name="Tapia R."/>
            <person name="Han C."/>
            <person name="Land M."/>
            <person name="Hauser L."/>
            <person name="Markowitz V."/>
            <person name="Cheng J.-F."/>
            <person name="Hugenholtz P."/>
            <person name="Woyke T."/>
            <person name="Wu D."/>
            <person name="Tindall B."/>
            <person name="Faehrich R."/>
            <person name="Brambilla E."/>
            <person name="Klenk H.-P."/>
            <person name="Eisen J.A."/>
        </authorList>
    </citation>
    <scope>NUCLEOTIDE SEQUENCE [LARGE SCALE GENOMIC DNA]</scope>
    <source>
        <strain evidence="2">ATCC 29530 / DSM 19594 / LMG 11500 / NCIMB 11436 / LSU 4</strain>
        <plasmid evidence="2">pRUNSL01</plasmid>
    </source>
</reference>
<protein>
    <submittedName>
        <fullName evidence="1">Uncharacterized protein</fullName>
    </submittedName>
</protein>
<organism evidence="1 2">
    <name type="scientific">Runella slithyformis (strain ATCC 29530 / DSM 19594 / LMG 11500 / NCIMB 11436 / LSU 4)</name>
    <dbReference type="NCBI Taxonomy" id="761193"/>
    <lineage>
        <taxon>Bacteria</taxon>
        <taxon>Pseudomonadati</taxon>
        <taxon>Bacteroidota</taxon>
        <taxon>Cytophagia</taxon>
        <taxon>Cytophagales</taxon>
        <taxon>Spirosomataceae</taxon>
        <taxon>Runella</taxon>
    </lineage>
</organism>
<reference evidence="1 2" key="2">
    <citation type="journal article" date="2012" name="Stand. Genomic Sci.">
        <title>Complete genome sequence of the aquatic bacterium Runella slithyformis type strain (LSU 4(T)).</title>
        <authorList>
            <person name="Copeland A."/>
            <person name="Zhang X."/>
            <person name="Misra M."/>
            <person name="Lapidus A."/>
            <person name="Nolan M."/>
            <person name="Lucas S."/>
            <person name="Deshpande S."/>
            <person name="Cheng J.F."/>
            <person name="Tapia R."/>
            <person name="Goodwin L.A."/>
            <person name="Pitluck S."/>
            <person name="Liolios K."/>
            <person name="Pagani I."/>
            <person name="Ivanova N."/>
            <person name="Mikhailova N."/>
            <person name="Pati A."/>
            <person name="Chen A."/>
            <person name="Palaniappan K."/>
            <person name="Land M."/>
            <person name="Hauser L."/>
            <person name="Pan C."/>
            <person name="Jeffries C.D."/>
            <person name="Detter J.C."/>
            <person name="Brambilla E.M."/>
            <person name="Rohde M."/>
            <person name="Djao O.D."/>
            <person name="Goker M."/>
            <person name="Sikorski J."/>
            <person name="Tindall B.J."/>
            <person name="Woyke T."/>
            <person name="Bristow J."/>
            <person name="Eisen J.A."/>
            <person name="Markowitz V."/>
            <person name="Hugenholtz P."/>
            <person name="Kyrpides N.C."/>
            <person name="Klenk H.P."/>
            <person name="Mavromatis K."/>
        </authorList>
    </citation>
    <scope>NUCLEOTIDE SEQUENCE [LARGE SCALE GENOMIC DNA]</scope>
    <source>
        <strain evidence="2">ATCC 29530 / DSM 19594 / LMG 11500 / NCIMB 11436 / LSU 4</strain>
    </source>
</reference>
<dbReference type="Proteomes" id="UP000000493">
    <property type="component" value="Plasmid pRUNSL01"/>
</dbReference>
<sequence length="119" mass="13875">MKPKFLIDAVSYTILMKGINQQYFVEKKGDMSDFKLYYDDLWLSDTAVIDDVHRSKGEWAVDLIFVSIHNPLKFIRRYIVSHPCPKRAAQKAELMRRLAAKDQRGTLSVNTHLLQMCQN</sequence>
<evidence type="ECO:0000313" key="2">
    <source>
        <dbReference type="Proteomes" id="UP000000493"/>
    </source>
</evidence>
<gene>
    <name evidence="1" type="ordered locus">Runsl_5658</name>
</gene>